<dbReference type="RefSeq" id="WP_406793394.1">
    <property type="nucleotide sequence ID" value="NZ_JBJHZX010000028.1"/>
</dbReference>
<dbReference type="InterPro" id="IPR021145">
    <property type="entry name" value="Portal_protein_SPP1_Gp6-like"/>
</dbReference>
<proteinExistence type="predicted"/>
<protein>
    <submittedName>
        <fullName evidence="1">Phage portal protein</fullName>
    </submittedName>
</protein>
<dbReference type="Proteomes" id="UP001623660">
    <property type="component" value="Unassembled WGS sequence"/>
</dbReference>
<name>A0ABW8SQ42_9CLOT</name>
<comment type="caution">
    <text evidence="1">The sequence shown here is derived from an EMBL/GenBank/DDBJ whole genome shotgun (WGS) entry which is preliminary data.</text>
</comment>
<keyword evidence="2" id="KW-1185">Reference proteome</keyword>
<organism evidence="1 2">
    <name type="scientific">Candidatus Clostridium eludens</name>
    <dbReference type="NCBI Taxonomy" id="3381663"/>
    <lineage>
        <taxon>Bacteria</taxon>
        <taxon>Bacillati</taxon>
        <taxon>Bacillota</taxon>
        <taxon>Clostridia</taxon>
        <taxon>Eubacteriales</taxon>
        <taxon>Clostridiaceae</taxon>
        <taxon>Clostridium</taxon>
    </lineage>
</organism>
<evidence type="ECO:0000313" key="2">
    <source>
        <dbReference type="Proteomes" id="UP001623660"/>
    </source>
</evidence>
<accession>A0ABW8SQ42</accession>
<reference evidence="1 2" key="1">
    <citation type="submission" date="2024-11" db="EMBL/GenBank/DDBJ databases">
        <authorList>
            <person name="Heng Y.C."/>
            <person name="Lim A.C.H."/>
            <person name="Lee J.K.Y."/>
            <person name="Kittelmann S."/>
        </authorList>
    </citation>
    <scope>NUCLEOTIDE SEQUENCE [LARGE SCALE GENOMIC DNA]</scope>
    <source>
        <strain evidence="1 2">WILCCON 0269</strain>
    </source>
</reference>
<dbReference type="Pfam" id="PF05133">
    <property type="entry name" value="SPP1_portal"/>
    <property type="match status" value="1"/>
</dbReference>
<dbReference type="EMBL" id="JBJHZX010000028">
    <property type="protein sequence ID" value="MFL0197289.1"/>
    <property type="molecule type" value="Genomic_DNA"/>
</dbReference>
<gene>
    <name evidence="1" type="ORF">ACJDU8_17240</name>
</gene>
<evidence type="ECO:0000313" key="1">
    <source>
        <dbReference type="EMBL" id="MFL0197289.1"/>
    </source>
</evidence>
<sequence>MESSEERQAKTIRDTLLNLPDNEIAERRKVRRDYIFYKGKSVDLERAKNNPILYGQNWPTDDNCDYNPTQDIRNKVKPLLRKQARWMFGREPTIKFKADNKADKEQCEELRKFIEDILDDTNFWSTTKKAFLEVTIKKRVLLRVEANPNSPLIVKYESLENFYYKEKNNKLLYTTFFEEDEENVYKDSDTEKLYYLHTYYYKFTEGGEKQAWYRKETYKNANLQKDLTIDIDTGFSTIPCWLIKNGGELNDNFGESDVEELMDNQTQYNKTVSDVRDAIRFMMFGAESIIDGNEDDVNKLTIAPNALHAIKTRDELLSTGKQAIMQRLEYNMGNSAAIEAYLDRAEADMNFTMDMPKLSDLNNIPSAKAMGYLYNDLIARCEDKWNDWSPAFAGLFEFIKQVAPVCYLGKYNKSWNQLNYSTLFEHNYPLPSDDEEKKTLAISEVESGVRSHQSYIKDFTDTENAEDEWNEILEEKADITAAENEQFVPNNDNNHQNVV</sequence>